<feature type="domain" description="HPt" evidence="21">
    <location>
        <begin position="869"/>
        <end position="966"/>
    </location>
</feature>
<dbReference type="SUPFAM" id="SSF55874">
    <property type="entry name" value="ATPase domain of HSP90 chaperone/DNA topoisomerase II/histidine kinase"/>
    <property type="match status" value="1"/>
</dbReference>
<dbReference type="Pfam" id="PF00072">
    <property type="entry name" value="Response_reg"/>
    <property type="match status" value="1"/>
</dbReference>
<evidence type="ECO:0000256" key="3">
    <source>
        <dbReference type="ARBA" id="ARBA00012438"/>
    </source>
</evidence>
<keyword evidence="5 15" id="KW-0597">Phosphoprotein</keyword>
<dbReference type="Gene3D" id="3.30.565.10">
    <property type="entry name" value="Histidine kinase-like ATPase, C-terminal domain"/>
    <property type="match status" value="1"/>
</dbReference>
<dbReference type="CDD" id="cd00082">
    <property type="entry name" value="HisKA"/>
    <property type="match status" value="1"/>
</dbReference>
<keyword evidence="13 17" id="KW-0472">Membrane</keyword>
<dbReference type="InterPro" id="IPR038188">
    <property type="entry name" value="TorS_sensor_sf"/>
</dbReference>
<dbReference type="Gene3D" id="1.20.58.920">
    <property type="match status" value="1"/>
</dbReference>
<dbReference type="GO" id="GO:0004673">
    <property type="term" value="F:protein histidine kinase activity"/>
    <property type="evidence" value="ECO:0007669"/>
    <property type="project" value="UniProtKB-EC"/>
</dbReference>
<reference evidence="22 23" key="1">
    <citation type="submission" date="2021-06" db="EMBL/GenBank/DDBJ databases">
        <title>50 bacteria genomes isolated from Dapeng, Shenzhen, China.</title>
        <authorList>
            <person name="Zheng W."/>
            <person name="Yu S."/>
            <person name="Huang Y."/>
        </authorList>
    </citation>
    <scope>NUCLEOTIDE SEQUENCE [LARGE SCALE GENOMIC DNA]</scope>
    <source>
        <strain evidence="22 23">DP1N14-2</strain>
    </source>
</reference>
<feature type="transmembrane region" description="Helical" evidence="17">
    <location>
        <begin position="342"/>
        <end position="360"/>
    </location>
</feature>
<dbReference type="InterPro" id="IPR005467">
    <property type="entry name" value="His_kinase_dom"/>
</dbReference>
<keyword evidence="4" id="KW-1003">Cell membrane</keyword>
<dbReference type="NCBIfam" id="TIGR02956">
    <property type="entry name" value="TMAO_torS"/>
    <property type="match status" value="1"/>
</dbReference>
<evidence type="ECO:0000256" key="1">
    <source>
        <dbReference type="ARBA" id="ARBA00000085"/>
    </source>
</evidence>
<feature type="domain" description="Histidine kinase" evidence="18">
    <location>
        <begin position="471"/>
        <end position="692"/>
    </location>
</feature>
<dbReference type="Proteomes" id="UP000766629">
    <property type="component" value="Unassembled WGS sequence"/>
</dbReference>
<keyword evidence="16" id="KW-0175">Coiled coil</keyword>
<dbReference type="PROSITE" id="PS50109">
    <property type="entry name" value="HIS_KIN"/>
    <property type="match status" value="1"/>
</dbReference>
<evidence type="ECO:0000256" key="9">
    <source>
        <dbReference type="ARBA" id="ARBA00022777"/>
    </source>
</evidence>
<dbReference type="InterPro" id="IPR036890">
    <property type="entry name" value="HATPase_C_sf"/>
</dbReference>
<dbReference type="CDD" id="cd16172">
    <property type="entry name" value="TorS_sensor_domain"/>
    <property type="match status" value="1"/>
</dbReference>
<dbReference type="InterPro" id="IPR014302">
    <property type="entry name" value="Sig_transdc_His_kinase_TorS"/>
</dbReference>
<dbReference type="PIRSF" id="PIRSF036437">
    <property type="entry name" value="HK_TorS"/>
    <property type="match status" value="1"/>
</dbReference>
<evidence type="ECO:0000313" key="23">
    <source>
        <dbReference type="Proteomes" id="UP000766629"/>
    </source>
</evidence>
<dbReference type="PANTHER" id="PTHR45339:SF1">
    <property type="entry name" value="HYBRID SIGNAL TRANSDUCTION HISTIDINE KINASE J"/>
    <property type="match status" value="1"/>
</dbReference>
<dbReference type="InterPro" id="IPR001789">
    <property type="entry name" value="Sig_transdc_resp-reg_receiver"/>
</dbReference>
<evidence type="ECO:0000256" key="2">
    <source>
        <dbReference type="ARBA" id="ARBA00004651"/>
    </source>
</evidence>
<dbReference type="Gene3D" id="6.10.340.10">
    <property type="match status" value="1"/>
</dbReference>
<evidence type="ECO:0000256" key="16">
    <source>
        <dbReference type="SAM" id="Coils"/>
    </source>
</evidence>
<evidence type="ECO:0000259" key="20">
    <source>
        <dbReference type="PROSITE" id="PS50885"/>
    </source>
</evidence>
<keyword evidence="10" id="KW-0067">ATP-binding</keyword>
<comment type="caution">
    <text evidence="22">The sequence shown here is derived from an EMBL/GenBank/DDBJ whole genome shotgun (WGS) entry which is preliminary data.</text>
</comment>
<evidence type="ECO:0000256" key="12">
    <source>
        <dbReference type="ARBA" id="ARBA00023012"/>
    </source>
</evidence>
<dbReference type="SUPFAM" id="SSF52172">
    <property type="entry name" value="CheY-like"/>
    <property type="match status" value="1"/>
</dbReference>
<feature type="domain" description="HAMP" evidence="20">
    <location>
        <begin position="362"/>
        <end position="414"/>
    </location>
</feature>
<dbReference type="SMART" id="SM00388">
    <property type="entry name" value="HisKA"/>
    <property type="match status" value="1"/>
</dbReference>
<dbReference type="Pfam" id="PF00672">
    <property type="entry name" value="HAMP"/>
    <property type="match status" value="1"/>
</dbReference>
<dbReference type="Gene3D" id="1.20.120.160">
    <property type="entry name" value="HPT domain"/>
    <property type="match status" value="1"/>
</dbReference>
<dbReference type="PROSITE" id="PS50110">
    <property type="entry name" value="RESPONSE_REGULATORY"/>
    <property type="match status" value="1"/>
</dbReference>
<dbReference type="SMART" id="SM00387">
    <property type="entry name" value="HATPase_c"/>
    <property type="match status" value="1"/>
</dbReference>
<evidence type="ECO:0000256" key="10">
    <source>
        <dbReference type="ARBA" id="ARBA00022840"/>
    </source>
</evidence>
<dbReference type="InterPro" id="IPR037952">
    <property type="entry name" value="Sensor_TorS"/>
</dbReference>
<evidence type="ECO:0000256" key="4">
    <source>
        <dbReference type="ARBA" id="ARBA00022475"/>
    </source>
</evidence>
<dbReference type="Pfam" id="PF02518">
    <property type="entry name" value="HATPase_c"/>
    <property type="match status" value="1"/>
</dbReference>
<dbReference type="Pfam" id="PF01627">
    <property type="entry name" value="Hpt"/>
    <property type="match status" value="1"/>
</dbReference>
<keyword evidence="23" id="KW-1185">Reference proteome</keyword>
<keyword evidence="7 17" id="KW-0812">Transmembrane</keyword>
<dbReference type="Pfam" id="PF00512">
    <property type="entry name" value="HisKA"/>
    <property type="match status" value="1"/>
</dbReference>
<evidence type="ECO:0000256" key="13">
    <source>
        <dbReference type="ARBA" id="ARBA00023136"/>
    </source>
</evidence>
<proteinExistence type="predicted"/>
<accession>A0ABS7NIJ7</accession>
<keyword evidence="9 22" id="KW-0418">Kinase</keyword>
<dbReference type="PANTHER" id="PTHR45339">
    <property type="entry name" value="HYBRID SIGNAL TRANSDUCTION HISTIDINE KINASE J"/>
    <property type="match status" value="1"/>
</dbReference>
<dbReference type="PROSITE" id="PS50885">
    <property type="entry name" value="HAMP"/>
    <property type="match status" value="1"/>
</dbReference>
<evidence type="ECO:0000256" key="15">
    <source>
        <dbReference type="PROSITE-ProRule" id="PRU00169"/>
    </source>
</evidence>
<keyword evidence="11 17" id="KW-1133">Transmembrane helix</keyword>
<evidence type="ECO:0000256" key="11">
    <source>
        <dbReference type="ARBA" id="ARBA00022989"/>
    </source>
</evidence>
<feature type="coiled-coil region" evidence="16">
    <location>
        <begin position="412"/>
        <end position="464"/>
    </location>
</feature>
<evidence type="ECO:0000256" key="6">
    <source>
        <dbReference type="ARBA" id="ARBA00022679"/>
    </source>
</evidence>
<evidence type="ECO:0000256" key="17">
    <source>
        <dbReference type="SAM" id="Phobius"/>
    </source>
</evidence>
<keyword evidence="12" id="KW-0902">Two-component regulatory system</keyword>
<evidence type="ECO:0000256" key="7">
    <source>
        <dbReference type="ARBA" id="ARBA00022692"/>
    </source>
</evidence>
<dbReference type="InterPro" id="IPR003594">
    <property type="entry name" value="HATPase_dom"/>
</dbReference>
<dbReference type="Gene3D" id="1.10.287.130">
    <property type="match status" value="1"/>
</dbReference>
<dbReference type="InterPro" id="IPR003661">
    <property type="entry name" value="HisK_dim/P_dom"/>
</dbReference>
<dbReference type="InterPro" id="IPR008207">
    <property type="entry name" value="Sig_transdc_His_kin_Hpt_dom"/>
</dbReference>
<dbReference type="SUPFAM" id="SSF47384">
    <property type="entry name" value="Homodimeric domain of signal transducing histidine kinase"/>
    <property type="match status" value="1"/>
</dbReference>
<evidence type="ECO:0000313" key="22">
    <source>
        <dbReference type="EMBL" id="MBY6141032.1"/>
    </source>
</evidence>
<evidence type="ECO:0000259" key="21">
    <source>
        <dbReference type="PROSITE" id="PS50894"/>
    </source>
</evidence>
<sequence>MLGKLGLGGKLGLAFIVIAGLPTLAGVLGLVELRVLARRQAEVISQTIPAIAEVRGMAEESTRIIAIAPELAAVTTQAERANRAQFLSDQVQALTRRLDALERGGISGSGRLRDTVTDAARVLALLDELVETRIALHSGFKQLTGRNLTAANNLLSMADTLVANAEMGTTAVISSLYSPGTSPVEEQARTDMLDKLIEVDLFQLGLMFELRSQTAEIGLMINRIEEADTTAELEEIETALTSRLEIVSRRIKAIRDPGRRQQAEGYAEQLRTVPESNAGLFDLRGRILTTETRITSLKQELQNTALRLGDEASAVADQAQERAISSGNAAAADIQRAQLRNGFAAITGLLLSLAVLWFYVRGSITRRLNQLAGTMAALMRGQLDHPVRPRGQDEIARMEAAVEVFRQQALDKMELEKVRDRNEQELREHRNNLQSLVDEQTERLREEVEAHDEARQKAEAADQAKSEFLAMMSHEIRTPMNGVLGMLRSLSDEGLPPPQMERLRAALVSGQNLLKILNDILDYSKIESGALKREDTTFTLRGLINDIVVLLRPGADSKGVHLWLDAPEELPDVVVGDAAKLRQILFNLLSNALKFTDEGEVILRVRTGGNAGRGHRVTFEVSDTGKGISEEAKARIFEAFEQEDTETARKFGGTGLGLAISRHFAQAIGARLSLESTKNVGSVFTLTVELGPGDPAALTREEPPAPIRQAENPLSVLVVEDNEINQMVARGYLERMGHSCQCVASAEQALSLLPEIRVDLVLMDVNLPGISGTEATRRLRAMPDPRLSKLPVIGISAHVQEEQIETHLQAGMNGFVAKPVSPERLAQALQSVTQGREGAIYLSARQASPQGDRHAGLQRQMRENIQDLGADRAYEIALLFQQELPRSIEKMSAAQAGQNLARLAQEAHRAKGAASSFGQQDLADLLGDLEEAAAEGSLSAAAGHMRELSALAPKVLEALAGILRDSANQPRGAVKT</sequence>
<dbReference type="SMART" id="SM00304">
    <property type="entry name" value="HAMP"/>
    <property type="match status" value="1"/>
</dbReference>
<dbReference type="Pfam" id="PF21689">
    <property type="entry name" value="TorS_sensor_domain"/>
    <property type="match status" value="1"/>
</dbReference>
<dbReference type="InterPro" id="IPR003660">
    <property type="entry name" value="HAMP_dom"/>
</dbReference>
<dbReference type="CDD" id="cd17546">
    <property type="entry name" value="REC_hyHK_CKI1_RcsC-like"/>
    <property type="match status" value="1"/>
</dbReference>
<protein>
    <recommendedName>
        <fullName evidence="3">histidine kinase</fullName>
        <ecNumber evidence="3">2.7.13.3</ecNumber>
    </recommendedName>
</protein>
<dbReference type="InterPro" id="IPR011006">
    <property type="entry name" value="CheY-like_superfamily"/>
</dbReference>
<feature type="domain" description="Response regulatory" evidence="19">
    <location>
        <begin position="715"/>
        <end position="833"/>
    </location>
</feature>
<dbReference type="InterPro" id="IPR004358">
    <property type="entry name" value="Sig_transdc_His_kin-like_C"/>
</dbReference>
<comment type="subcellular location">
    <subcellularLocation>
        <location evidence="2">Cell membrane</location>
        <topology evidence="2">Multi-pass membrane protein</topology>
    </subcellularLocation>
</comment>
<dbReference type="SMART" id="SM00448">
    <property type="entry name" value="REC"/>
    <property type="match status" value="1"/>
</dbReference>
<dbReference type="RefSeq" id="WP_222505830.1">
    <property type="nucleotide sequence ID" value="NZ_JAHVJA010000008.1"/>
</dbReference>
<evidence type="ECO:0000259" key="18">
    <source>
        <dbReference type="PROSITE" id="PS50109"/>
    </source>
</evidence>
<evidence type="ECO:0000256" key="8">
    <source>
        <dbReference type="ARBA" id="ARBA00022741"/>
    </source>
</evidence>
<evidence type="ECO:0000256" key="14">
    <source>
        <dbReference type="PROSITE-ProRule" id="PRU00110"/>
    </source>
</evidence>
<organism evidence="22 23">
    <name type="scientific">Leisingera daeponensis</name>
    <dbReference type="NCBI Taxonomy" id="405746"/>
    <lineage>
        <taxon>Bacteria</taxon>
        <taxon>Pseudomonadati</taxon>
        <taxon>Pseudomonadota</taxon>
        <taxon>Alphaproteobacteria</taxon>
        <taxon>Rhodobacterales</taxon>
        <taxon>Roseobacteraceae</taxon>
        <taxon>Leisingera</taxon>
    </lineage>
</organism>
<dbReference type="SUPFAM" id="SSF158472">
    <property type="entry name" value="HAMP domain-like"/>
    <property type="match status" value="1"/>
</dbReference>
<comment type="catalytic activity">
    <reaction evidence="1">
        <text>ATP + protein L-histidine = ADP + protein N-phospho-L-histidine.</text>
        <dbReference type="EC" id="2.7.13.3"/>
    </reaction>
</comment>
<feature type="transmembrane region" description="Helical" evidence="17">
    <location>
        <begin position="12"/>
        <end position="31"/>
    </location>
</feature>
<name>A0ABS7NIJ7_9RHOB</name>
<dbReference type="SUPFAM" id="SSF47226">
    <property type="entry name" value="Histidine-containing phosphotransfer domain, HPT domain"/>
    <property type="match status" value="1"/>
</dbReference>
<dbReference type="PROSITE" id="PS50894">
    <property type="entry name" value="HPT"/>
    <property type="match status" value="1"/>
</dbReference>
<dbReference type="EC" id="2.7.13.3" evidence="3"/>
<dbReference type="PRINTS" id="PR00344">
    <property type="entry name" value="BCTRLSENSOR"/>
</dbReference>
<feature type="modified residue" description="4-aspartylphosphate" evidence="15">
    <location>
        <position position="764"/>
    </location>
</feature>
<dbReference type="InterPro" id="IPR036641">
    <property type="entry name" value="HPT_dom_sf"/>
</dbReference>
<feature type="modified residue" description="Phosphohistidine" evidence="14">
    <location>
        <position position="908"/>
    </location>
</feature>
<evidence type="ECO:0000259" key="19">
    <source>
        <dbReference type="PROSITE" id="PS50110"/>
    </source>
</evidence>
<gene>
    <name evidence="22" type="primary">torS</name>
    <name evidence="22" type="ORF">KUV26_16455</name>
</gene>
<dbReference type="EMBL" id="JAHVJA010000008">
    <property type="protein sequence ID" value="MBY6141032.1"/>
    <property type="molecule type" value="Genomic_DNA"/>
</dbReference>
<dbReference type="CDD" id="cd16922">
    <property type="entry name" value="HATPase_EvgS-ArcB-TorS-like"/>
    <property type="match status" value="1"/>
</dbReference>
<dbReference type="Gene3D" id="3.40.50.2300">
    <property type="match status" value="1"/>
</dbReference>
<dbReference type="InterPro" id="IPR036097">
    <property type="entry name" value="HisK_dim/P_sf"/>
</dbReference>
<evidence type="ECO:0000256" key="5">
    <source>
        <dbReference type="ARBA" id="ARBA00022553"/>
    </source>
</evidence>
<keyword evidence="8" id="KW-0547">Nucleotide-binding</keyword>
<keyword evidence="6 22" id="KW-0808">Transferase</keyword>